<evidence type="ECO:0000256" key="2">
    <source>
        <dbReference type="ARBA" id="ARBA00004664"/>
    </source>
</evidence>
<feature type="domain" description="N-(5'phosphoribosyl) anthranilate isomerase (PRAI)" evidence="10">
    <location>
        <begin position="14"/>
        <end position="202"/>
    </location>
</feature>
<evidence type="ECO:0000256" key="8">
    <source>
        <dbReference type="ARBA" id="ARBA00023235"/>
    </source>
</evidence>
<evidence type="ECO:0000256" key="6">
    <source>
        <dbReference type="ARBA" id="ARBA00022822"/>
    </source>
</evidence>
<dbReference type="GO" id="GO:0000162">
    <property type="term" value="P:L-tryptophan biosynthetic process"/>
    <property type="evidence" value="ECO:0007669"/>
    <property type="project" value="UniProtKB-UniRule"/>
</dbReference>
<evidence type="ECO:0000313" key="11">
    <source>
        <dbReference type="EMBL" id="PSR52995.1"/>
    </source>
</evidence>
<proteinExistence type="inferred from homology"/>
<dbReference type="OrthoDB" id="941905at2"/>
<accession>A0A2T2YBV1</accession>
<evidence type="ECO:0000256" key="1">
    <source>
        <dbReference type="ARBA" id="ARBA00001164"/>
    </source>
</evidence>
<keyword evidence="12" id="KW-1185">Reference proteome</keyword>
<dbReference type="EC" id="5.3.1.24" evidence="3 9"/>
<dbReference type="RefSeq" id="WP_106927181.1">
    <property type="nucleotide sequence ID" value="NZ_PYFT01000001.1"/>
</dbReference>
<gene>
    <name evidence="9" type="primary">trpF</name>
    <name evidence="11" type="ORF">AHMF7605_05365</name>
</gene>
<evidence type="ECO:0000313" key="12">
    <source>
        <dbReference type="Proteomes" id="UP000240357"/>
    </source>
</evidence>
<keyword evidence="7 9" id="KW-0057">Aromatic amino acid biosynthesis</keyword>
<evidence type="ECO:0000256" key="5">
    <source>
        <dbReference type="ARBA" id="ARBA00022605"/>
    </source>
</evidence>
<dbReference type="HAMAP" id="MF_00135">
    <property type="entry name" value="PRAI"/>
    <property type="match status" value="1"/>
</dbReference>
<evidence type="ECO:0000256" key="9">
    <source>
        <dbReference type="HAMAP-Rule" id="MF_00135"/>
    </source>
</evidence>
<evidence type="ECO:0000256" key="7">
    <source>
        <dbReference type="ARBA" id="ARBA00023141"/>
    </source>
</evidence>
<keyword evidence="8 9" id="KW-0413">Isomerase</keyword>
<comment type="caution">
    <text evidence="11">The sequence shown here is derived from an EMBL/GenBank/DDBJ whole genome shotgun (WGS) entry which is preliminary data.</text>
</comment>
<evidence type="ECO:0000256" key="4">
    <source>
        <dbReference type="ARBA" id="ARBA00022272"/>
    </source>
</evidence>
<evidence type="ECO:0000259" key="10">
    <source>
        <dbReference type="Pfam" id="PF00697"/>
    </source>
</evidence>
<dbReference type="SUPFAM" id="SSF51366">
    <property type="entry name" value="Ribulose-phoshate binding barrel"/>
    <property type="match status" value="1"/>
</dbReference>
<dbReference type="UniPathway" id="UPA00035">
    <property type="reaction ID" value="UER00042"/>
</dbReference>
<evidence type="ECO:0000256" key="3">
    <source>
        <dbReference type="ARBA" id="ARBA00012572"/>
    </source>
</evidence>
<comment type="pathway">
    <text evidence="2 9">Amino-acid biosynthesis; L-tryptophan biosynthesis; L-tryptophan from chorismate: step 3/5.</text>
</comment>
<comment type="similarity">
    <text evidence="9">Belongs to the TrpF family.</text>
</comment>
<dbReference type="InterPro" id="IPR001240">
    <property type="entry name" value="PRAI_dom"/>
</dbReference>
<dbReference type="PANTHER" id="PTHR42894:SF1">
    <property type="entry name" value="N-(5'-PHOSPHORIBOSYL)ANTHRANILATE ISOMERASE"/>
    <property type="match status" value="1"/>
</dbReference>
<keyword evidence="5 9" id="KW-0028">Amino-acid biosynthesis</keyword>
<dbReference type="InterPro" id="IPR013785">
    <property type="entry name" value="Aldolase_TIM"/>
</dbReference>
<sequence>MALITSVIVNSVNNLSDARYCAGMGVDMIGFCLDESQPNYIQSSEIKEISGWVAGVKLVGEFKKSTVEQINSFVETCQLDYVQLEKQYLIDEIQQINCPVIQRARFTKDTIESELVEEMHLYKDHVAYFLIFSDDYQTIDETNIRFLQDLARDFKIIIGFGISKENVAKVLQKVKPDGIALRGGQEIKPGLKDYDKLQEIFEELEEI</sequence>
<keyword evidence="6 9" id="KW-0822">Tryptophan biosynthesis</keyword>
<dbReference type="InterPro" id="IPR011060">
    <property type="entry name" value="RibuloseP-bd_barrel"/>
</dbReference>
<dbReference type="Pfam" id="PF00697">
    <property type="entry name" value="PRAI"/>
    <property type="match status" value="1"/>
</dbReference>
<dbReference type="Proteomes" id="UP000240357">
    <property type="component" value="Unassembled WGS sequence"/>
</dbReference>
<name>A0A2T2YBV1_9BACT</name>
<dbReference type="Gene3D" id="3.20.20.70">
    <property type="entry name" value="Aldolase class I"/>
    <property type="match status" value="1"/>
</dbReference>
<protein>
    <recommendedName>
        <fullName evidence="4 9">N-(5'-phosphoribosyl)anthranilate isomerase</fullName>
        <shortName evidence="9">PRAI</shortName>
        <ecNumber evidence="3 9">5.3.1.24</ecNumber>
    </recommendedName>
</protein>
<reference evidence="11 12" key="1">
    <citation type="submission" date="2018-03" db="EMBL/GenBank/DDBJ databases">
        <title>Adhaeribacter sp. HMF7605 Genome sequencing and assembly.</title>
        <authorList>
            <person name="Kang H."/>
            <person name="Kang J."/>
            <person name="Cha I."/>
            <person name="Kim H."/>
            <person name="Joh K."/>
        </authorList>
    </citation>
    <scope>NUCLEOTIDE SEQUENCE [LARGE SCALE GENOMIC DNA]</scope>
    <source>
        <strain evidence="11 12">HMF7605</strain>
    </source>
</reference>
<organism evidence="11 12">
    <name type="scientific">Adhaeribacter arboris</name>
    <dbReference type="NCBI Taxonomy" id="2072846"/>
    <lineage>
        <taxon>Bacteria</taxon>
        <taxon>Pseudomonadati</taxon>
        <taxon>Bacteroidota</taxon>
        <taxon>Cytophagia</taxon>
        <taxon>Cytophagales</taxon>
        <taxon>Hymenobacteraceae</taxon>
        <taxon>Adhaeribacter</taxon>
    </lineage>
</organism>
<dbReference type="AlphaFoldDB" id="A0A2T2YBV1"/>
<dbReference type="PANTHER" id="PTHR42894">
    <property type="entry name" value="N-(5'-PHOSPHORIBOSYL)ANTHRANILATE ISOMERASE"/>
    <property type="match status" value="1"/>
</dbReference>
<dbReference type="InterPro" id="IPR044643">
    <property type="entry name" value="TrpF_fam"/>
</dbReference>
<dbReference type="CDD" id="cd00405">
    <property type="entry name" value="PRAI"/>
    <property type="match status" value="1"/>
</dbReference>
<dbReference type="GO" id="GO:0004640">
    <property type="term" value="F:phosphoribosylanthranilate isomerase activity"/>
    <property type="evidence" value="ECO:0007669"/>
    <property type="project" value="UniProtKB-UniRule"/>
</dbReference>
<dbReference type="EMBL" id="PYFT01000001">
    <property type="protein sequence ID" value="PSR52995.1"/>
    <property type="molecule type" value="Genomic_DNA"/>
</dbReference>
<comment type="catalytic activity">
    <reaction evidence="1 9">
        <text>N-(5-phospho-beta-D-ribosyl)anthranilate = 1-(2-carboxyphenylamino)-1-deoxy-D-ribulose 5-phosphate</text>
        <dbReference type="Rhea" id="RHEA:21540"/>
        <dbReference type="ChEBI" id="CHEBI:18277"/>
        <dbReference type="ChEBI" id="CHEBI:58613"/>
        <dbReference type="EC" id="5.3.1.24"/>
    </reaction>
</comment>